<name>A0AAD1HN37_9MYCO</name>
<evidence type="ECO:0000313" key="1">
    <source>
        <dbReference type="EMBL" id="BBX07730.1"/>
    </source>
</evidence>
<dbReference type="AlphaFoldDB" id="A0AAD1HN37"/>
<reference evidence="1 2" key="1">
    <citation type="journal article" date="2019" name="Emerg. Microbes Infect.">
        <title>Comprehensive subspecies identification of 175 nontuberculous mycobacteria species based on 7547 genomic profiles.</title>
        <authorList>
            <person name="Matsumoto Y."/>
            <person name="Kinjo T."/>
            <person name="Motooka D."/>
            <person name="Nabeya D."/>
            <person name="Jung N."/>
            <person name="Uechi K."/>
            <person name="Horii T."/>
            <person name="Iida T."/>
            <person name="Fujita J."/>
            <person name="Nakamura S."/>
        </authorList>
    </citation>
    <scope>NUCLEOTIDE SEQUENCE [LARGE SCALE GENOMIC DNA]</scope>
    <source>
        <strain evidence="1 2">JCM 6376</strain>
    </source>
</reference>
<gene>
    <name evidence="1" type="ORF">MAIC_25330</name>
</gene>
<evidence type="ECO:0000313" key="2">
    <source>
        <dbReference type="Proteomes" id="UP000467327"/>
    </source>
</evidence>
<keyword evidence="2" id="KW-1185">Reference proteome</keyword>
<dbReference type="KEGG" id="maic:MAIC_25330"/>
<accession>A0AAD1HN37</accession>
<sequence length="258" mass="28618">MPDDPFSAKVFLGREVRAFELARAEHARSVSAARLMARNFGHTGSLDLIESGETDLVAIRDCLTEARLDVGTQGIVQGLRRQLAASRFVARLGAHLGRGRPRASLVEIACNRGTATEARDLIDNLFTEPTVENRRRGLWAAPHHFVLEPVGGGVQEIVETFGGAPFPSHFYAHHGDRSGLKLPGSPDYEHELVGTIRLEDGRPIGGVRYQLRNEGNGFRLRVCDEVPRAFPTTMVEVHRMNIASEFVVWFTDWFSHLA</sequence>
<protein>
    <submittedName>
        <fullName evidence="1">Uncharacterized protein</fullName>
    </submittedName>
</protein>
<dbReference type="Proteomes" id="UP000467327">
    <property type="component" value="Chromosome"/>
</dbReference>
<organism evidence="1 2">
    <name type="scientific">Mycolicibacterium aichiense</name>
    <dbReference type="NCBI Taxonomy" id="1799"/>
    <lineage>
        <taxon>Bacteria</taxon>
        <taxon>Bacillati</taxon>
        <taxon>Actinomycetota</taxon>
        <taxon>Actinomycetes</taxon>
        <taxon>Mycobacteriales</taxon>
        <taxon>Mycobacteriaceae</taxon>
        <taxon>Mycolicibacterium</taxon>
    </lineage>
</organism>
<dbReference type="RefSeq" id="WP_115319889.1">
    <property type="nucleotide sequence ID" value="NZ_AP022561.1"/>
</dbReference>
<dbReference type="EMBL" id="AP022561">
    <property type="protein sequence ID" value="BBX07730.1"/>
    <property type="molecule type" value="Genomic_DNA"/>
</dbReference>
<proteinExistence type="predicted"/>